<evidence type="ECO:0000313" key="2">
    <source>
        <dbReference type="Proteomes" id="UP001243330"/>
    </source>
</evidence>
<accession>A0AAD9EJS1</accession>
<reference evidence="1" key="1">
    <citation type="submission" date="2023-01" db="EMBL/GenBank/DDBJ databases">
        <title>Colletotrichum chrysophilum M932 genome sequence.</title>
        <authorList>
            <person name="Baroncelli R."/>
        </authorList>
    </citation>
    <scope>NUCLEOTIDE SEQUENCE</scope>
    <source>
        <strain evidence="1">M932</strain>
    </source>
</reference>
<keyword evidence="2" id="KW-1185">Reference proteome</keyword>
<evidence type="ECO:0000313" key="1">
    <source>
        <dbReference type="EMBL" id="KAK1850980.1"/>
    </source>
</evidence>
<protein>
    <submittedName>
        <fullName evidence="1">Uncharacterized protein</fullName>
    </submittedName>
</protein>
<dbReference type="Proteomes" id="UP001243330">
    <property type="component" value="Unassembled WGS sequence"/>
</dbReference>
<organism evidence="1 2">
    <name type="scientific">Colletotrichum chrysophilum</name>
    <dbReference type="NCBI Taxonomy" id="1836956"/>
    <lineage>
        <taxon>Eukaryota</taxon>
        <taxon>Fungi</taxon>
        <taxon>Dikarya</taxon>
        <taxon>Ascomycota</taxon>
        <taxon>Pezizomycotina</taxon>
        <taxon>Sordariomycetes</taxon>
        <taxon>Hypocreomycetidae</taxon>
        <taxon>Glomerellales</taxon>
        <taxon>Glomerellaceae</taxon>
        <taxon>Colletotrichum</taxon>
        <taxon>Colletotrichum gloeosporioides species complex</taxon>
    </lineage>
</organism>
<dbReference type="AlphaFoldDB" id="A0AAD9EJS1"/>
<proteinExistence type="predicted"/>
<sequence length="105" mass="11422">MSPKLLVETQLCTRAPGTTRWDGEELICRRLMPQAAYPPALQRGAYGDCLIDSMLLPNPLSSASEAQVAQRIAGQTIRTLLLIVWADDLSLIIGTKQTLGRGSEV</sequence>
<name>A0AAD9EJS1_9PEZI</name>
<gene>
    <name evidence="1" type="ORF">CCHR01_06384</name>
</gene>
<dbReference type="EMBL" id="JAQOWY010000106">
    <property type="protein sequence ID" value="KAK1850980.1"/>
    <property type="molecule type" value="Genomic_DNA"/>
</dbReference>
<comment type="caution">
    <text evidence="1">The sequence shown here is derived from an EMBL/GenBank/DDBJ whole genome shotgun (WGS) entry which is preliminary data.</text>
</comment>